<dbReference type="AlphaFoldDB" id="A0A173WFC7"/>
<dbReference type="SMART" id="SM00530">
    <property type="entry name" value="HTH_XRE"/>
    <property type="match status" value="2"/>
</dbReference>
<proteinExistence type="predicted"/>
<gene>
    <name evidence="2" type="ORF">ERS852406_00110</name>
</gene>
<name>A0A173WFC7_9FIRM</name>
<dbReference type="InterPro" id="IPR010982">
    <property type="entry name" value="Lambda_DNA-bd_dom_sf"/>
</dbReference>
<dbReference type="Proteomes" id="UP000095706">
    <property type="component" value="Unassembled WGS sequence"/>
</dbReference>
<reference evidence="2 3" key="1">
    <citation type="submission" date="2015-09" db="EMBL/GenBank/DDBJ databases">
        <authorList>
            <consortium name="Pathogen Informatics"/>
        </authorList>
    </citation>
    <scope>NUCLEOTIDE SEQUENCE [LARGE SCALE GENOMIC DNA]</scope>
    <source>
        <strain evidence="2 3">2789STDY5608849</strain>
    </source>
</reference>
<protein>
    <submittedName>
        <fullName evidence="2">Transcriptional regulator, y4mF family</fullName>
    </submittedName>
</protein>
<dbReference type="Pfam" id="PF01381">
    <property type="entry name" value="HTH_3"/>
    <property type="match status" value="1"/>
</dbReference>
<dbReference type="InterPro" id="IPR001387">
    <property type="entry name" value="Cro/C1-type_HTH"/>
</dbReference>
<accession>A0A173WFC7</accession>
<feature type="domain" description="HTH cro/C1-type" evidence="1">
    <location>
        <begin position="308"/>
        <end position="361"/>
    </location>
</feature>
<evidence type="ECO:0000259" key="1">
    <source>
        <dbReference type="PROSITE" id="PS50943"/>
    </source>
</evidence>
<organism evidence="2 3">
    <name type="scientific">Fusicatenibacter saccharivorans</name>
    <dbReference type="NCBI Taxonomy" id="1150298"/>
    <lineage>
        <taxon>Bacteria</taxon>
        <taxon>Bacillati</taxon>
        <taxon>Bacillota</taxon>
        <taxon>Clostridia</taxon>
        <taxon>Lachnospirales</taxon>
        <taxon>Lachnospiraceae</taxon>
        <taxon>Fusicatenibacter</taxon>
    </lineage>
</organism>
<feature type="domain" description="HTH cro/C1-type" evidence="1">
    <location>
        <begin position="11"/>
        <end position="64"/>
    </location>
</feature>
<sequence>MKQMQGIGQLLWKLREKEGIRQKQLCMGISSLSKYARIEADQQEIDFFLIDRIMGRLGKSVERLTYILPMDVYKIYELRQEVQQKICQRKWEEAEQYLDEYEKNKRAKEPLHRQFIEQERAQIAWLRGESVELVCEHLETAILQTMPEAENQRKTGVLSAEEYKLLLFRWEVCQETEQKRAKDEIKALVEEIFRKNFEKTERVKIIPYAALLISKVIEEGENTTYIKMRTEEALEALRDEGKLLYMPEILSQYIRILEKEQSNADFIEILRQEQKCILEVEHDYNVSFENYRLFEHVIRNFEVDAELIRRTRRASKLTQESLSEDICTQETLARIENGNQQPRSEKLWQIMEKMDRNGKRIETGIQVEEYEILELKIEFSKYMHRKEYEKAEKILFEIESKIDRSEPENKQYVEVGKIQLKYHKHLGNSEELVQQLKALLEITLKFEDVYRTEYVLNRQEISVLTEIALIYWGKKDYQMALEIYHFIDDRYSDSCIKPVFHMLDWNMNIANYARALDELKYFKEAMCTCQKAVQQMLYAGKGASLGYCLMIQACIMEEEGKEVCKKYFKQNLNLLKLYKMDADYKVMKNYVEERNLLN</sequence>
<evidence type="ECO:0000313" key="2">
    <source>
        <dbReference type="EMBL" id="CUN38219.1"/>
    </source>
</evidence>
<evidence type="ECO:0000313" key="3">
    <source>
        <dbReference type="Proteomes" id="UP000095706"/>
    </source>
</evidence>
<dbReference type="PROSITE" id="PS50943">
    <property type="entry name" value="HTH_CROC1"/>
    <property type="match status" value="2"/>
</dbReference>
<dbReference type="Gene3D" id="1.25.40.10">
    <property type="entry name" value="Tetratricopeptide repeat domain"/>
    <property type="match status" value="2"/>
</dbReference>
<dbReference type="GO" id="GO:0003677">
    <property type="term" value="F:DNA binding"/>
    <property type="evidence" value="ECO:0007669"/>
    <property type="project" value="InterPro"/>
</dbReference>
<dbReference type="EMBL" id="CYYV01000001">
    <property type="protein sequence ID" value="CUN38219.1"/>
    <property type="molecule type" value="Genomic_DNA"/>
</dbReference>
<dbReference type="CDD" id="cd00093">
    <property type="entry name" value="HTH_XRE"/>
    <property type="match status" value="2"/>
</dbReference>
<dbReference type="SUPFAM" id="SSF47413">
    <property type="entry name" value="lambda repressor-like DNA-binding domains"/>
    <property type="match status" value="2"/>
</dbReference>
<dbReference type="RefSeq" id="WP_022461190.1">
    <property type="nucleotide sequence ID" value="NZ_CYYV01000001.1"/>
</dbReference>
<dbReference type="InterPro" id="IPR011990">
    <property type="entry name" value="TPR-like_helical_dom_sf"/>
</dbReference>